<dbReference type="Proteomes" id="UP000054988">
    <property type="component" value="Unassembled WGS sequence"/>
</dbReference>
<dbReference type="InterPro" id="IPR001509">
    <property type="entry name" value="Epimerase_deHydtase"/>
</dbReference>
<dbReference type="CDD" id="cd05271">
    <property type="entry name" value="NDUFA9_like_SDR_a"/>
    <property type="match status" value="1"/>
</dbReference>
<dbReference type="Gene3D" id="3.40.50.720">
    <property type="entry name" value="NAD(P)-binding Rossmann-like Domain"/>
    <property type="match status" value="1"/>
</dbReference>
<dbReference type="AlphaFoldDB" id="A0A0W0FGB6"/>
<dbReference type="InterPro" id="IPR036291">
    <property type="entry name" value="NAD(P)-bd_dom_sf"/>
</dbReference>
<dbReference type="PANTHER" id="PTHR12126:SF11">
    <property type="entry name" value="NADH DEHYDROGENASE [UBIQUINONE] 1 ALPHA SUBCOMPLEX SUBUNIT 9, MITOCHONDRIAL"/>
    <property type="match status" value="1"/>
</dbReference>
<dbReference type="SUPFAM" id="SSF51735">
    <property type="entry name" value="NAD(P)-binding Rossmann-fold domains"/>
    <property type="match status" value="1"/>
</dbReference>
<dbReference type="Pfam" id="PF01370">
    <property type="entry name" value="Epimerase"/>
    <property type="match status" value="1"/>
</dbReference>
<organism evidence="2 3">
    <name type="scientific">Moniliophthora roreri</name>
    <name type="common">Frosty pod rot fungus</name>
    <name type="synonym">Monilia roreri</name>
    <dbReference type="NCBI Taxonomy" id="221103"/>
    <lineage>
        <taxon>Eukaryota</taxon>
        <taxon>Fungi</taxon>
        <taxon>Dikarya</taxon>
        <taxon>Basidiomycota</taxon>
        <taxon>Agaricomycotina</taxon>
        <taxon>Agaricomycetes</taxon>
        <taxon>Agaricomycetidae</taxon>
        <taxon>Agaricales</taxon>
        <taxon>Marasmiineae</taxon>
        <taxon>Marasmiaceae</taxon>
        <taxon>Moniliophthora</taxon>
    </lineage>
</organism>
<evidence type="ECO:0000313" key="3">
    <source>
        <dbReference type="Proteomes" id="UP000054988"/>
    </source>
</evidence>
<gene>
    <name evidence="2" type="ORF">WG66_11929</name>
</gene>
<dbReference type="eggNOG" id="KOG2865">
    <property type="taxonomic scope" value="Eukaryota"/>
</dbReference>
<dbReference type="InterPro" id="IPR051207">
    <property type="entry name" value="ComplexI_NDUFA9_subunit"/>
</dbReference>
<dbReference type="GO" id="GO:0005739">
    <property type="term" value="C:mitochondrion"/>
    <property type="evidence" value="ECO:0007669"/>
    <property type="project" value="TreeGrafter"/>
</dbReference>
<comment type="caution">
    <text evidence="2">The sequence shown here is derived from an EMBL/GenBank/DDBJ whole genome shotgun (WGS) entry which is preliminary data.</text>
</comment>
<evidence type="ECO:0000313" key="2">
    <source>
        <dbReference type="EMBL" id="KTB35331.1"/>
    </source>
</evidence>
<dbReference type="EMBL" id="LATX01001990">
    <property type="protein sequence ID" value="KTB35331.1"/>
    <property type="molecule type" value="Genomic_DNA"/>
</dbReference>
<feature type="domain" description="NAD-dependent epimerase/dehydratase" evidence="1">
    <location>
        <begin position="7"/>
        <end position="205"/>
    </location>
</feature>
<dbReference type="GO" id="GO:0044877">
    <property type="term" value="F:protein-containing complex binding"/>
    <property type="evidence" value="ECO:0007669"/>
    <property type="project" value="TreeGrafter"/>
</dbReference>
<evidence type="ECO:0000259" key="1">
    <source>
        <dbReference type="Pfam" id="PF01370"/>
    </source>
</evidence>
<reference evidence="2 3" key="1">
    <citation type="submission" date="2015-12" db="EMBL/GenBank/DDBJ databases">
        <title>Draft genome sequence of Moniliophthora roreri, the causal agent of frosty pod rot of cacao.</title>
        <authorList>
            <person name="Aime M.C."/>
            <person name="Diaz-Valderrama J.R."/>
            <person name="Kijpornyongpan T."/>
            <person name="Phillips-Mora W."/>
        </authorList>
    </citation>
    <scope>NUCLEOTIDE SEQUENCE [LARGE SCALE GENOMIC DNA]</scope>
    <source>
        <strain evidence="2 3">MCA 2952</strain>
    </source>
</reference>
<dbReference type="PANTHER" id="PTHR12126">
    <property type="entry name" value="NADH-UBIQUINONE OXIDOREDUCTASE 39 KDA SUBUNIT-RELATED"/>
    <property type="match status" value="1"/>
</dbReference>
<protein>
    <recommendedName>
        <fullName evidence="1">NAD-dependent epimerase/dehydratase domain-containing protein</fullName>
    </recommendedName>
</protein>
<accession>A0A0W0FGB6</accession>
<proteinExistence type="predicted"/>
<name>A0A0W0FGB6_MONRR</name>
<sequence>MASKVVICGAGFLGSHIAQALGTSTAIKHCVQLASRNPVKTYSILEHRLPADRLLSPATVDITKPLTLTSTFQNAAVVVSLVGIMHGTPQDFENIQWKGAFNVAEAAQRAGAKVVHISAIGADANSEVPYTRTKALGEQAVLEHCPDATIIRPSIVFGPEDDFFNRFSRLSKYLPFMPVFGGGTSRFQPVYVDDIARAVEIIARNDPKVNSLVSGKIIEAGGPDVLTYRQIMELVLKYNGRWRPIISLPFWLGMIQASILERLPHNLFTLTRSQVSQLKMDNVVNEKMSSDTIPISSLLEMDGQGPLKSVDEILPTYLSK</sequence>